<evidence type="ECO:0000256" key="4">
    <source>
        <dbReference type="SAM" id="MobiDB-lite"/>
    </source>
</evidence>
<dbReference type="EMBL" id="KQ474083">
    <property type="protein sequence ID" value="KPV73256.1"/>
    <property type="molecule type" value="Genomic_DNA"/>
</dbReference>
<evidence type="ECO:0000313" key="6">
    <source>
        <dbReference type="Proteomes" id="UP000053890"/>
    </source>
</evidence>
<feature type="region of interest" description="Disordered" evidence="4">
    <location>
        <begin position="473"/>
        <end position="499"/>
    </location>
</feature>
<keyword evidence="1 3" id="KW-0853">WD repeat</keyword>
<dbReference type="RefSeq" id="XP_018269305.1">
    <property type="nucleotide sequence ID" value="XM_018417622.1"/>
</dbReference>
<feature type="region of interest" description="Disordered" evidence="4">
    <location>
        <begin position="575"/>
        <end position="599"/>
    </location>
</feature>
<dbReference type="InterPro" id="IPR001680">
    <property type="entry name" value="WD40_rpt"/>
</dbReference>
<sequence length="617" mass="66349">MHPRKRTQPGDWALSNPLRPPALRQSDLASSLFAKPFSRQTALEAHHSCVNALALSNGDDPRWLATAGDDQRVLLWNALAHTNGDDDHHNGLAPDPVGCYRGARSNIFAIAFTADNSRILSCGNDATILAHDLETSSRTFPHNLDEGVPPLDAWLDHDDAVMSLSAHPHNPHLFLSASTDGAIHQYDSRTSPGLVGTIVDTYGMNDVVHHPVTPELFVYSAELGHVALVDGRMAWSDAGAEGAKIASEVAVVRYETTLSRLAPTSSSPAPDPARAPTQTARPNVSSSALSPSGNLVCATLSGHLPTLYELSDPVPLATFSAPALSSPAPPAPSAPSSGYRNTTTTKHGSFGGGRGAEPGRGLYYAAGSDDFGTYLWEVPRLEVLREGRREVSVDELEKGQIAFPHTWTTRIDDDPLSLFRPLPDRLTVPALVSPAHATLKAHRSIVNTALFHPTLPVLYTSGVEKLVVQHEAHLPGSGLSRPRSTTTTPAPARRTWRYVPREAARSTSIADLLVRANATLEPDPSSSSSGGGGGGPSASARERERVRGEDDAERRRRAEDTAVLEYFDGLVAEEADGEELWRERGDDDEDMSSGEEEALALREIDEERWAAEEGWGT</sequence>
<reference evidence="5 6" key="1">
    <citation type="journal article" date="2015" name="Front. Microbiol.">
        <title>Genome sequence of the plant growth promoting endophytic yeast Rhodotorula graminis WP1.</title>
        <authorList>
            <person name="Firrincieli A."/>
            <person name="Otillar R."/>
            <person name="Salamov A."/>
            <person name="Schmutz J."/>
            <person name="Khan Z."/>
            <person name="Redman R.S."/>
            <person name="Fleck N.D."/>
            <person name="Lindquist E."/>
            <person name="Grigoriev I.V."/>
            <person name="Doty S.L."/>
        </authorList>
    </citation>
    <scope>NUCLEOTIDE SEQUENCE [LARGE SCALE GENOMIC DNA]</scope>
    <source>
        <strain evidence="5 6">WP1</strain>
    </source>
</reference>
<feature type="region of interest" description="Disordered" evidence="4">
    <location>
        <begin position="261"/>
        <end position="290"/>
    </location>
</feature>
<evidence type="ECO:0000313" key="5">
    <source>
        <dbReference type="EMBL" id="KPV73256.1"/>
    </source>
</evidence>
<dbReference type="OMA" id="YNELACR"/>
<dbReference type="PANTHER" id="PTHR15574">
    <property type="entry name" value="WD REPEAT DOMAIN-CONTAINING FAMILY"/>
    <property type="match status" value="1"/>
</dbReference>
<dbReference type="GO" id="GO:0080008">
    <property type="term" value="C:Cul4-RING E3 ubiquitin ligase complex"/>
    <property type="evidence" value="ECO:0007669"/>
    <property type="project" value="TreeGrafter"/>
</dbReference>
<feature type="region of interest" description="Disordered" evidence="4">
    <location>
        <begin position="323"/>
        <end position="356"/>
    </location>
</feature>
<dbReference type="GO" id="GO:0005737">
    <property type="term" value="C:cytoplasm"/>
    <property type="evidence" value="ECO:0007669"/>
    <property type="project" value="TreeGrafter"/>
</dbReference>
<organism evidence="5 6">
    <name type="scientific">Rhodotorula graminis (strain WP1)</name>
    <dbReference type="NCBI Taxonomy" id="578459"/>
    <lineage>
        <taxon>Eukaryota</taxon>
        <taxon>Fungi</taxon>
        <taxon>Dikarya</taxon>
        <taxon>Basidiomycota</taxon>
        <taxon>Pucciniomycotina</taxon>
        <taxon>Microbotryomycetes</taxon>
        <taxon>Sporidiobolales</taxon>
        <taxon>Sporidiobolaceae</taxon>
        <taxon>Rhodotorula</taxon>
    </lineage>
</organism>
<keyword evidence="2" id="KW-0677">Repeat</keyword>
<feature type="compositionally biased region" description="Low complexity" evidence="4">
    <location>
        <begin position="262"/>
        <end position="276"/>
    </location>
</feature>
<dbReference type="AlphaFoldDB" id="A0A0P9IUS9"/>
<dbReference type="PANTHER" id="PTHR15574:SF40">
    <property type="entry name" value="WD AND TETRATRICOPEPTIDE REPEATS PROTEIN 1"/>
    <property type="match status" value="1"/>
</dbReference>
<dbReference type="Proteomes" id="UP000053890">
    <property type="component" value="Unassembled WGS sequence"/>
</dbReference>
<evidence type="ECO:0000256" key="3">
    <source>
        <dbReference type="PROSITE-ProRule" id="PRU00221"/>
    </source>
</evidence>
<dbReference type="STRING" id="578459.A0A0P9IUS9"/>
<dbReference type="PROSITE" id="PS50082">
    <property type="entry name" value="WD_REPEATS_2"/>
    <property type="match status" value="1"/>
</dbReference>
<feature type="compositionally biased region" description="Acidic residues" evidence="4">
    <location>
        <begin position="586"/>
        <end position="598"/>
    </location>
</feature>
<feature type="compositionally biased region" description="Polar residues" evidence="4">
    <location>
        <begin position="277"/>
        <end position="290"/>
    </location>
</feature>
<evidence type="ECO:0000256" key="2">
    <source>
        <dbReference type="ARBA" id="ARBA00022737"/>
    </source>
</evidence>
<feature type="compositionally biased region" description="Polar residues" evidence="4">
    <location>
        <begin position="338"/>
        <end position="347"/>
    </location>
</feature>
<dbReference type="Gene3D" id="2.130.10.10">
    <property type="entry name" value="YVTN repeat-like/Quinoprotein amine dehydrogenase"/>
    <property type="match status" value="2"/>
</dbReference>
<dbReference type="GO" id="GO:0045717">
    <property type="term" value="P:negative regulation of fatty acid biosynthetic process"/>
    <property type="evidence" value="ECO:0007669"/>
    <property type="project" value="TreeGrafter"/>
</dbReference>
<evidence type="ECO:0000256" key="1">
    <source>
        <dbReference type="ARBA" id="ARBA00022574"/>
    </source>
</evidence>
<dbReference type="SUPFAM" id="SSF50978">
    <property type="entry name" value="WD40 repeat-like"/>
    <property type="match status" value="1"/>
</dbReference>
<dbReference type="OrthoDB" id="4869960at2759"/>
<dbReference type="InterPro" id="IPR045151">
    <property type="entry name" value="DCAF8"/>
</dbReference>
<gene>
    <name evidence="5" type="ORF">RHOBADRAFT_55028</name>
</gene>
<feature type="compositionally biased region" description="Basic and acidic residues" evidence="4">
    <location>
        <begin position="540"/>
        <end position="560"/>
    </location>
</feature>
<dbReference type="InterPro" id="IPR036322">
    <property type="entry name" value="WD40_repeat_dom_sf"/>
</dbReference>
<dbReference type="SMART" id="SM00320">
    <property type="entry name" value="WD40"/>
    <property type="match status" value="4"/>
</dbReference>
<feature type="region of interest" description="Disordered" evidence="4">
    <location>
        <begin position="520"/>
        <end position="560"/>
    </location>
</feature>
<dbReference type="InterPro" id="IPR015943">
    <property type="entry name" value="WD40/YVTN_repeat-like_dom_sf"/>
</dbReference>
<dbReference type="GeneID" id="28978070"/>
<feature type="repeat" description="WD" evidence="3">
    <location>
        <begin position="43"/>
        <end position="77"/>
    </location>
</feature>
<feature type="compositionally biased region" description="Low complexity" evidence="4">
    <location>
        <begin position="480"/>
        <end position="493"/>
    </location>
</feature>
<keyword evidence="6" id="KW-1185">Reference proteome</keyword>
<protein>
    <submittedName>
        <fullName evidence="5">Uncharacterized protein</fullName>
    </submittedName>
</protein>
<dbReference type="Pfam" id="PF00400">
    <property type="entry name" value="WD40"/>
    <property type="match status" value="3"/>
</dbReference>
<name>A0A0P9IUS9_RHOGW</name>
<proteinExistence type="predicted"/>
<accession>A0A0P9IUS9</accession>